<organism evidence="2 3">
    <name type="scientific">Aulographum hederae CBS 113979</name>
    <dbReference type="NCBI Taxonomy" id="1176131"/>
    <lineage>
        <taxon>Eukaryota</taxon>
        <taxon>Fungi</taxon>
        <taxon>Dikarya</taxon>
        <taxon>Ascomycota</taxon>
        <taxon>Pezizomycotina</taxon>
        <taxon>Dothideomycetes</taxon>
        <taxon>Pleosporomycetidae</taxon>
        <taxon>Aulographales</taxon>
        <taxon>Aulographaceae</taxon>
    </lineage>
</organism>
<accession>A0A6G1GVY2</accession>
<proteinExistence type="predicted"/>
<feature type="region of interest" description="Disordered" evidence="1">
    <location>
        <begin position="1"/>
        <end position="73"/>
    </location>
</feature>
<name>A0A6G1GVY2_9PEZI</name>
<dbReference type="Proteomes" id="UP000800041">
    <property type="component" value="Unassembled WGS sequence"/>
</dbReference>
<feature type="compositionally biased region" description="Basic residues" evidence="1">
    <location>
        <begin position="1"/>
        <end position="14"/>
    </location>
</feature>
<protein>
    <submittedName>
        <fullName evidence="2">Uncharacterized protein</fullName>
    </submittedName>
</protein>
<dbReference type="OrthoDB" id="3535086at2759"/>
<keyword evidence="3" id="KW-1185">Reference proteome</keyword>
<sequence>MLPHVQPHRPKHPPNAHPQPPSYQQIRSLHETTSNPTSLYTSAPERIHPRNQIEAMPPSPPRAPTLPLLPSGHQAPYLVQAPAQMQMPLQPPKLPNFPPQFDSAMCHPVFFTNRFRVSPGAAANAMSSPVAQGYVFGERKGQKL</sequence>
<reference evidence="2" key="1">
    <citation type="journal article" date="2020" name="Stud. Mycol.">
        <title>101 Dothideomycetes genomes: a test case for predicting lifestyles and emergence of pathogens.</title>
        <authorList>
            <person name="Haridas S."/>
            <person name="Albert R."/>
            <person name="Binder M."/>
            <person name="Bloem J."/>
            <person name="Labutti K."/>
            <person name="Salamov A."/>
            <person name="Andreopoulos B."/>
            <person name="Baker S."/>
            <person name="Barry K."/>
            <person name="Bills G."/>
            <person name="Bluhm B."/>
            <person name="Cannon C."/>
            <person name="Castanera R."/>
            <person name="Culley D."/>
            <person name="Daum C."/>
            <person name="Ezra D."/>
            <person name="Gonzalez J."/>
            <person name="Henrissat B."/>
            <person name="Kuo A."/>
            <person name="Liang C."/>
            <person name="Lipzen A."/>
            <person name="Lutzoni F."/>
            <person name="Magnuson J."/>
            <person name="Mondo S."/>
            <person name="Nolan M."/>
            <person name="Ohm R."/>
            <person name="Pangilinan J."/>
            <person name="Park H.-J."/>
            <person name="Ramirez L."/>
            <person name="Alfaro M."/>
            <person name="Sun H."/>
            <person name="Tritt A."/>
            <person name="Yoshinaga Y."/>
            <person name="Zwiers L.-H."/>
            <person name="Turgeon B."/>
            <person name="Goodwin S."/>
            <person name="Spatafora J."/>
            <person name="Crous P."/>
            <person name="Grigoriev I."/>
        </authorList>
    </citation>
    <scope>NUCLEOTIDE SEQUENCE</scope>
    <source>
        <strain evidence="2">CBS 113979</strain>
    </source>
</reference>
<feature type="compositionally biased region" description="Polar residues" evidence="1">
    <location>
        <begin position="22"/>
        <end position="41"/>
    </location>
</feature>
<gene>
    <name evidence="2" type="ORF">K402DRAFT_464727</name>
</gene>
<evidence type="ECO:0000256" key="1">
    <source>
        <dbReference type="SAM" id="MobiDB-lite"/>
    </source>
</evidence>
<dbReference type="AlphaFoldDB" id="A0A6G1GVY2"/>
<evidence type="ECO:0000313" key="3">
    <source>
        <dbReference type="Proteomes" id="UP000800041"/>
    </source>
</evidence>
<evidence type="ECO:0000313" key="2">
    <source>
        <dbReference type="EMBL" id="KAF1985085.1"/>
    </source>
</evidence>
<dbReference type="EMBL" id="ML977164">
    <property type="protein sequence ID" value="KAF1985085.1"/>
    <property type="molecule type" value="Genomic_DNA"/>
</dbReference>